<dbReference type="GO" id="GO:0006078">
    <property type="term" value="P:(1-&gt;6)-beta-D-glucan biosynthetic process"/>
    <property type="evidence" value="ECO:0007669"/>
    <property type="project" value="TreeGrafter"/>
</dbReference>
<accession>A0A8T1ERG5</accession>
<protein>
    <submittedName>
        <fullName evidence="6">Uncharacterized protein</fullName>
    </submittedName>
</protein>
<dbReference type="InterPro" id="IPR005629">
    <property type="entry name" value="Skn1/Kre6/Sbg1"/>
</dbReference>
<evidence type="ECO:0000313" key="6">
    <source>
        <dbReference type="EMBL" id="KAG2959204.1"/>
    </source>
</evidence>
<reference evidence="6" key="1">
    <citation type="submission" date="2018-10" db="EMBL/GenBank/DDBJ databases">
        <title>Effector identification in a new, highly contiguous assembly of the strawberry crown rot pathogen Phytophthora cactorum.</title>
        <authorList>
            <person name="Armitage A.D."/>
            <person name="Nellist C.F."/>
            <person name="Bates H."/>
            <person name="Vickerstaff R.J."/>
            <person name="Harrison R.J."/>
        </authorList>
    </citation>
    <scope>NUCLEOTIDE SEQUENCE</scope>
    <source>
        <strain evidence="5">4032</strain>
        <strain evidence="6">P415</strain>
    </source>
</reference>
<keyword evidence="2" id="KW-0472">Membrane</keyword>
<dbReference type="GO" id="GO:0005886">
    <property type="term" value="C:plasma membrane"/>
    <property type="evidence" value="ECO:0007669"/>
    <property type="project" value="TreeGrafter"/>
</dbReference>
<gene>
    <name evidence="5" type="ORF">PC115_g23021</name>
    <name evidence="6" type="ORF">PC118_g23137</name>
</gene>
<dbReference type="PANTHER" id="PTHR31361:SF1">
    <property type="entry name" value="BETA-GLUCAN SYNTHESIS-ASSOCIATED PROTEIN KRE6-RELATED"/>
    <property type="match status" value="1"/>
</dbReference>
<dbReference type="GO" id="GO:0005789">
    <property type="term" value="C:endoplasmic reticulum membrane"/>
    <property type="evidence" value="ECO:0007669"/>
    <property type="project" value="TreeGrafter"/>
</dbReference>
<dbReference type="GO" id="GO:0071555">
    <property type="term" value="P:cell wall organization"/>
    <property type="evidence" value="ECO:0007669"/>
    <property type="project" value="UniProtKB-KW"/>
</dbReference>
<evidence type="ECO:0000256" key="4">
    <source>
        <dbReference type="ARBA" id="ARBA00023316"/>
    </source>
</evidence>
<dbReference type="PANTHER" id="PTHR31361">
    <property type="entry name" value="BETA-GLUCAN SYNTHESIS-ASSOCIATED PROTEIN KRE6-RELATED"/>
    <property type="match status" value="1"/>
</dbReference>
<keyword evidence="3" id="KW-0325">Glycoprotein</keyword>
<evidence type="ECO:0000313" key="7">
    <source>
        <dbReference type="Proteomes" id="UP000697107"/>
    </source>
</evidence>
<name>A0A8T1ERG5_9STRA</name>
<proteinExistence type="predicted"/>
<dbReference type="Proteomes" id="UP000697107">
    <property type="component" value="Unassembled WGS sequence"/>
</dbReference>
<dbReference type="AlphaFoldDB" id="A0A8T1ERG5"/>
<evidence type="ECO:0000256" key="2">
    <source>
        <dbReference type="ARBA" id="ARBA00023136"/>
    </source>
</evidence>
<dbReference type="VEuPathDB" id="FungiDB:PC110_g15724"/>
<evidence type="ECO:0000256" key="1">
    <source>
        <dbReference type="ARBA" id="ARBA00004370"/>
    </source>
</evidence>
<dbReference type="Proteomes" id="UP000774804">
    <property type="component" value="Unassembled WGS sequence"/>
</dbReference>
<comment type="caution">
    <text evidence="6">The sequence shown here is derived from an EMBL/GenBank/DDBJ whole genome shotgun (WGS) entry which is preliminary data.</text>
</comment>
<comment type="subcellular location">
    <subcellularLocation>
        <location evidence="1">Membrane</location>
    </subcellularLocation>
</comment>
<dbReference type="GO" id="GO:0015926">
    <property type="term" value="F:glucosidase activity"/>
    <property type="evidence" value="ECO:0007669"/>
    <property type="project" value="TreeGrafter"/>
</dbReference>
<organism evidence="6 7">
    <name type="scientific">Phytophthora cactorum</name>
    <dbReference type="NCBI Taxonomy" id="29920"/>
    <lineage>
        <taxon>Eukaryota</taxon>
        <taxon>Sar</taxon>
        <taxon>Stramenopiles</taxon>
        <taxon>Oomycota</taxon>
        <taxon>Peronosporomycetes</taxon>
        <taxon>Peronosporales</taxon>
        <taxon>Peronosporaceae</taxon>
        <taxon>Phytophthora</taxon>
    </lineage>
</organism>
<evidence type="ECO:0000256" key="3">
    <source>
        <dbReference type="ARBA" id="ARBA00023180"/>
    </source>
</evidence>
<dbReference type="EMBL" id="RCMI01002117">
    <property type="protein sequence ID" value="KAG2878587.1"/>
    <property type="molecule type" value="Genomic_DNA"/>
</dbReference>
<dbReference type="EMBL" id="RCML01002053">
    <property type="protein sequence ID" value="KAG2959204.1"/>
    <property type="molecule type" value="Genomic_DNA"/>
</dbReference>
<evidence type="ECO:0000313" key="5">
    <source>
        <dbReference type="EMBL" id="KAG2878587.1"/>
    </source>
</evidence>
<sequence length="62" mass="7073">MSDEFNAEGRRFAPGGDHLWLSMDKADGVNSALEIYMQNMISTECCDSCYFYIEAATLRKRI</sequence>
<keyword evidence="4" id="KW-0961">Cell wall biogenesis/degradation</keyword>